<accession>A0A255XQ68</accession>
<gene>
    <name evidence="1" type="ORF">CHR90_09985</name>
</gene>
<keyword evidence="2" id="KW-1185">Reference proteome</keyword>
<name>A0A255XQ68_9PROT</name>
<dbReference type="EMBL" id="NOXS01000032">
    <property type="protein sequence ID" value="OYQ18595.1"/>
    <property type="molecule type" value="Genomic_DNA"/>
</dbReference>
<sequence length="326" mass="35448">MSVLLVVISTPALAAPPSAPDCTPAGGAVDRLICAAPDLARQAATVAASFTAVQTRAPEAARPRLEADYRAFWAFLRALCAAEWATPAMQDYPGACLRERLETQAAFYRTRALTPLGAGGVLLARQAFQVAPNPFPDATDSKVNYTVRLTPEVVSPTFKPLPPPAEDFSARLPKFYNVTLDYQATVVTNRLISLEYRFLGIDPEPGVWIYDVAVETIDLASGHRLTETDVFRPGTAWRPVAVREADHAIRAALAAAKTPYDPPMTEAELRAKTQDPRWWVIGPRSFGLRLKNGEAGSFGSNMVAEIPYAALRAYFTPEFKALIGLD</sequence>
<protein>
    <recommendedName>
        <fullName evidence="3">DUF3298 domain-containing protein</fullName>
    </recommendedName>
</protein>
<evidence type="ECO:0000313" key="2">
    <source>
        <dbReference type="Proteomes" id="UP000216361"/>
    </source>
</evidence>
<evidence type="ECO:0000313" key="1">
    <source>
        <dbReference type="EMBL" id="OYQ18595.1"/>
    </source>
</evidence>
<proteinExistence type="predicted"/>
<dbReference type="AlphaFoldDB" id="A0A255XQ68"/>
<reference evidence="1 2" key="1">
    <citation type="submission" date="2017-07" db="EMBL/GenBank/DDBJ databases">
        <title>Elstera cyanobacteriorum sp. nov., a novel bacterium isolated from cyanobacterial aggregates in a eutrophic lake.</title>
        <authorList>
            <person name="Cai H."/>
        </authorList>
    </citation>
    <scope>NUCLEOTIDE SEQUENCE [LARGE SCALE GENOMIC DNA]</scope>
    <source>
        <strain evidence="1 2">TH019</strain>
    </source>
</reference>
<dbReference type="Proteomes" id="UP000216361">
    <property type="component" value="Unassembled WGS sequence"/>
</dbReference>
<evidence type="ECO:0008006" key="3">
    <source>
        <dbReference type="Google" id="ProtNLM"/>
    </source>
</evidence>
<comment type="caution">
    <text evidence="1">The sequence shown here is derived from an EMBL/GenBank/DDBJ whole genome shotgun (WGS) entry which is preliminary data.</text>
</comment>
<organism evidence="1 2">
    <name type="scientific">Elstera cyanobacteriorum</name>
    <dbReference type="NCBI Taxonomy" id="2022747"/>
    <lineage>
        <taxon>Bacteria</taxon>
        <taxon>Pseudomonadati</taxon>
        <taxon>Pseudomonadota</taxon>
        <taxon>Alphaproteobacteria</taxon>
        <taxon>Rhodospirillales</taxon>
        <taxon>Rhodospirillaceae</taxon>
        <taxon>Elstera</taxon>
    </lineage>
</organism>